<comment type="caution">
    <text evidence="6">Lacks conserved residue(s) required for the propagation of feature annotation.</text>
</comment>
<dbReference type="PANTHER" id="PTHR21089:SF1">
    <property type="entry name" value="BIFUNCTIONAL 3-DEHYDROQUINATE DEHYDRATASE_SHIKIMATE DEHYDROGENASE, CHLOROPLASTIC"/>
    <property type="match status" value="1"/>
</dbReference>
<dbReference type="Gene3D" id="3.40.50.720">
    <property type="entry name" value="NAD(P)-binding Rossmann-like Domain"/>
    <property type="match status" value="1"/>
</dbReference>
<keyword evidence="5 6" id="KW-0057">Aromatic amino acid biosynthesis</keyword>
<name>A0A075FMF2_9ARCH</name>
<reference evidence="9" key="1">
    <citation type="journal article" date="2014" name="Genome Biol. Evol.">
        <title>Pangenome evidence for extensive interdomain horizontal transfer affecting lineage core and shell genes in uncultured planktonic thaumarchaeota and euryarchaeota.</title>
        <authorList>
            <person name="Deschamps P."/>
            <person name="Zivanovic Y."/>
            <person name="Moreira D."/>
            <person name="Rodriguez-Valera F."/>
            <person name="Lopez-Garcia P."/>
        </authorList>
    </citation>
    <scope>NUCLEOTIDE SEQUENCE</scope>
</reference>
<comment type="catalytic activity">
    <reaction evidence="6">
        <text>shikimate + NADP(+) = 3-dehydroshikimate + NADPH + H(+)</text>
        <dbReference type="Rhea" id="RHEA:17737"/>
        <dbReference type="ChEBI" id="CHEBI:15378"/>
        <dbReference type="ChEBI" id="CHEBI:16630"/>
        <dbReference type="ChEBI" id="CHEBI:36208"/>
        <dbReference type="ChEBI" id="CHEBI:57783"/>
        <dbReference type="ChEBI" id="CHEBI:58349"/>
        <dbReference type="EC" id="1.1.1.25"/>
    </reaction>
</comment>
<dbReference type="InterPro" id="IPR011342">
    <property type="entry name" value="Shikimate_DH"/>
</dbReference>
<dbReference type="InterPro" id="IPR046346">
    <property type="entry name" value="Aminoacid_DH-like_N_sf"/>
</dbReference>
<dbReference type="HAMAP" id="MF_00222">
    <property type="entry name" value="Shikimate_DH_AroE"/>
    <property type="match status" value="1"/>
</dbReference>
<gene>
    <name evidence="6 9" type="primary">aroE</name>
</gene>
<dbReference type="CDD" id="cd01065">
    <property type="entry name" value="NAD_bind_Shikimate_DH"/>
    <property type="match status" value="1"/>
</dbReference>
<keyword evidence="3 6" id="KW-0521">NADP</keyword>
<dbReference type="Pfam" id="PF08501">
    <property type="entry name" value="Shikimate_dh_N"/>
    <property type="match status" value="1"/>
</dbReference>
<keyword evidence="4 6" id="KW-0560">Oxidoreductase</keyword>
<dbReference type="SUPFAM" id="SSF53223">
    <property type="entry name" value="Aminoacid dehydrogenase-like, N-terminal domain"/>
    <property type="match status" value="1"/>
</dbReference>
<feature type="binding site" evidence="6">
    <location>
        <position position="71"/>
    </location>
    <ligand>
        <name>shikimate</name>
        <dbReference type="ChEBI" id="CHEBI:36208"/>
    </ligand>
</feature>
<feature type="binding site" evidence="6">
    <location>
        <position position="258"/>
    </location>
    <ligand>
        <name>shikimate</name>
        <dbReference type="ChEBI" id="CHEBI:36208"/>
    </ligand>
</feature>
<protein>
    <recommendedName>
        <fullName evidence="1 6">Shikimate dehydrogenase (NADP(+))</fullName>
        <shortName evidence="6">SDH</shortName>
        <ecNumber evidence="1 6">1.1.1.25</ecNumber>
    </recommendedName>
</protein>
<dbReference type="GO" id="GO:0009423">
    <property type="term" value="P:chorismate biosynthetic process"/>
    <property type="evidence" value="ECO:0007669"/>
    <property type="project" value="UniProtKB-UniRule"/>
</dbReference>
<dbReference type="PANTHER" id="PTHR21089">
    <property type="entry name" value="SHIKIMATE DEHYDROGENASE"/>
    <property type="match status" value="1"/>
</dbReference>
<dbReference type="InterPro" id="IPR041121">
    <property type="entry name" value="SDH_C"/>
</dbReference>
<feature type="binding site" evidence="6">
    <location>
        <position position="87"/>
    </location>
    <ligand>
        <name>NADP(+)</name>
        <dbReference type="ChEBI" id="CHEBI:58349"/>
    </ligand>
</feature>
<evidence type="ECO:0000256" key="1">
    <source>
        <dbReference type="ARBA" id="ARBA00012962"/>
    </source>
</evidence>
<sequence length="291" mass="31463">MKSLNPVYNPSSFFGLIGKPIDTSLSPLMFNSIFDQSNINSVYVPFTVAEHDLKNALLGLRSLGVSGFNVTIPHKVSIINELDSIDDVSLKVGAVNTVSHNDDLLMGFNTDVEGFLRPLKDMNLSLKGKKASILGSGGAARSCIFGLSTLGIDDFSIISRNKLTADKVSQDLGNDVTIHAFSSSDASSEKEFKSSDIIVNATPIGRYPSNEFPINISWISNDQIIYDLVANPLKTKFVLTAESLGCIIIPGYLMLVEQAALSFKIWTGLDAPILLMKNIVEKELGGITNES</sequence>
<feature type="binding site" evidence="6">
    <location>
        <begin position="24"/>
        <end position="26"/>
    </location>
    <ligand>
        <name>shikimate</name>
        <dbReference type="ChEBI" id="CHEBI:36208"/>
    </ligand>
</feature>
<dbReference type="GO" id="GO:0009073">
    <property type="term" value="P:aromatic amino acid family biosynthetic process"/>
    <property type="evidence" value="ECO:0007669"/>
    <property type="project" value="UniProtKB-KW"/>
</dbReference>
<dbReference type="GO" id="GO:0008652">
    <property type="term" value="P:amino acid biosynthetic process"/>
    <property type="evidence" value="ECO:0007669"/>
    <property type="project" value="UniProtKB-KW"/>
</dbReference>
<feature type="binding site" evidence="6">
    <location>
        <begin position="135"/>
        <end position="139"/>
    </location>
    <ligand>
        <name>NADP(+)</name>
        <dbReference type="ChEBI" id="CHEBI:58349"/>
    </ligand>
</feature>
<dbReference type="SUPFAM" id="SSF51735">
    <property type="entry name" value="NAD(P)-binding Rossmann-fold domains"/>
    <property type="match status" value="1"/>
</dbReference>
<dbReference type="Pfam" id="PF18317">
    <property type="entry name" value="SDH_C"/>
    <property type="match status" value="1"/>
</dbReference>
<dbReference type="GO" id="GO:0050661">
    <property type="term" value="F:NADP binding"/>
    <property type="evidence" value="ECO:0007669"/>
    <property type="project" value="InterPro"/>
</dbReference>
<comment type="pathway">
    <text evidence="6">Metabolic intermediate biosynthesis; chorismate biosynthesis; chorismate from D-erythrose 4-phosphate and phosphoenolpyruvate: step 4/7.</text>
</comment>
<feature type="active site" description="Proton acceptor" evidence="6">
    <location>
        <position position="75"/>
    </location>
</feature>
<evidence type="ECO:0000256" key="4">
    <source>
        <dbReference type="ARBA" id="ARBA00023002"/>
    </source>
</evidence>
<dbReference type="NCBIfam" id="NF001314">
    <property type="entry name" value="PRK00258.2-2"/>
    <property type="match status" value="1"/>
</dbReference>
<evidence type="ECO:0000313" key="9">
    <source>
        <dbReference type="EMBL" id="AIE92574.1"/>
    </source>
</evidence>
<proteinExistence type="inferred from homology"/>
<evidence type="ECO:0000256" key="6">
    <source>
        <dbReference type="HAMAP-Rule" id="MF_00222"/>
    </source>
</evidence>
<dbReference type="Gene3D" id="3.40.50.10860">
    <property type="entry name" value="Leucine Dehydrogenase, chain A, domain 1"/>
    <property type="match status" value="1"/>
</dbReference>
<dbReference type="GO" id="GO:0004764">
    <property type="term" value="F:shikimate 3-dehydrogenase (NADP+) activity"/>
    <property type="evidence" value="ECO:0007669"/>
    <property type="project" value="UniProtKB-UniRule"/>
</dbReference>
<feature type="binding site" evidence="6">
    <location>
        <position position="111"/>
    </location>
    <ligand>
        <name>shikimate</name>
        <dbReference type="ChEBI" id="CHEBI:36208"/>
    </ligand>
</feature>
<evidence type="ECO:0000256" key="3">
    <source>
        <dbReference type="ARBA" id="ARBA00022857"/>
    </source>
</evidence>
<feature type="binding site" evidence="6">
    <location>
        <position position="96"/>
    </location>
    <ligand>
        <name>shikimate</name>
        <dbReference type="ChEBI" id="CHEBI:36208"/>
    </ligand>
</feature>
<evidence type="ECO:0000256" key="5">
    <source>
        <dbReference type="ARBA" id="ARBA00023141"/>
    </source>
</evidence>
<dbReference type="GO" id="GO:0019632">
    <property type="term" value="P:shikimate metabolic process"/>
    <property type="evidence" value="ECO:0007669"/>
    <property type="project" value="InterPro"/>
</dbReference>
<comment type="similarity">
    <text evidence="6">Belongs to the shikimate dehydrogenase family.</text>
</comment>
<accession>A0A075FMF2</accession>
<feature type="binding site" evidence="6">
    <location>
        <position position="251"/>
    </location>
    <ligand>
        <name>NADP(+)</name>
        <dbReference type="ChEBI" id="CHEBI:58349"/>
    </ligand>
</feature>
<evidence type="ECO:0000256" key="2">
    <source>
        <dbReference type="ARBA" id="ARBA00022605"/>
    </source>
</evidence>
<dbReference type="InterPro" id="IPR013708">
    <property type="entry name" value="Shikimate_DH-bd_N"/>
</dbReference>
<dbReference type="EMBL" id="KF900370">
    <property type="protein sequence ID" value="AIE92574.1"/>
    <property type="molecule type" value="Genomic_DNA"/>
</dbReference>
<evidence type="ECO:0000259" key="7">
    <source>
        <dbReference type="Pfam" id="PF08501"/>
    </source>
</evidence>
<keyword evidence="2 6" id="KW-0028">Amino-acid biosynthesis</keyword>
<feature type="domain" description="Shikimate dehydrogenase substrate binding N-terminal" evidence="7">
    <location>
        <begin position="16"/>
        <end position="98"/>
    </location>
</feature>
<feature type="domain" description="SDH C-terminal" evidence="8">
    <location>
        <begin position="253"/>
        <end position="280"/>
    </location>
</feature>
<comment type="subunit">
    <text evidence="6">Homodimer.</text>
</comment>
<dbReference type="InterPro" id="IPR036291">
    <property type="entry name" value="NAD(P)-bd_dom_sf"/>
</dbReference>
<dbReference type="UniPathway" id="UPA00053">
    <property type="reaction ID" value="UER00087"/>
</dbReference>
<comment type="function">
    <text evidence="6">Involved in the biosynthesis of the chorismate, which leads to the biosynthesis of aromatic amino acids. Catalyzes the reversible NADPH linked reduction of 3-dehydroshikimate (DHSA) to yield shikimate (SA).</text>
</comment>
<dbReference type="InterPro" id="IPR022893">
    <property type="entry name" value="Shikimate_DH_fam"/>
</dbReference>
<organism evidence="9">
    <name type="scientific">uncultured marine thaumarchaeote AD1000_24_H07</name>
    <dbReference type="NCBI Taxonomy" id="1455902"/>
    <lineage>
        <taxon>Archaea</taxon>
        <taxon>Nitrososphaerota</taxon>
        <taxon>environmental samples</taxon>
    </lineage>
</organism>
<dbReference type="EC" id="1.1.1.25" evidence="1 6"/>
<dbReference type="NCBIfam" id="TIGR00507">
    <property type="entry name" value="aroE"/>
    <property type="match status" value="1"/>
</dbReference>
<evidence type="ECO:0000259" key="8">
    <source>
        <dbReference type="Pfam" id="PF18317"/>
    </source>
</evidence>
<dbReference type="AlphaFoldDB" id="A0A075FMF2"/>
<feature type="binding site" evidence="6">
    <location>
        <position position="228"/>
    </location>
    <ligand>
        <name>NADP(+)</name>
        <dbReference type="ChEBI" id="CHEBI:58349"/>
    </ligand>
</feature>